<evidence type="ECO:0000313" key="4">
    <source>
        <dbReference type="EMBL" id="EEF28199.1"/>
    </source>
</evidence>
<dbReference type="PANTHER" id="PTHR47691">
    <property type="entry name" value="REGULATOR-RELATED"/>
    <property type="match status" value="1"/>
</dbReference>
<reference evidence="5" key="1">
    <citation type="journal article" date="2010" name="Nat. Biotechnol.">
        <title>Draft genome sequence of the oilseed species Ricinus communis.</title>
        <authorList>
            <person name="Chan A.P."/>
            <person name="Crabtree J."/>
            <person name="Zhao Q."/>
            <person name="Lorenzi H."/>
            <person name="Orvis J."/>
            <person name="Puiu D."/>
            <person name="Melake-Berhan A."/>
            <person name="Jones K.M."/>
            <person name="Redman J."/>
            <person name="Chen G."/>
            <person name="Cahoon E.B."/>
            <person name="Gedil M."/>
            <person name="Stanke M."/>
            <person name="Haas B.J."/>
            <person name="Wortman J.R."/>
            <person name="Fraser-Liggett C.M."/>
            <person name="Ravel J."/>
            <person name="Rabinowicz P.D."/>
        </authorList>
    </citation>
    <scope>NUCLEOTIDE SEQUENCE [LARGE SCALE GENOMIC DNA]</scope>
    <source>
        <strain evidence="5">cv. Hale</strain>
    </source>
</reference>
<dbReference type="InParanoid" id="B9T7I6"/>
<evidence type="ECO:0000256" key="2">
    <source>
        <dbReference type="PROSITE-ProRule" id="PRU01091"/>
    </source>
</evidence>
<protein>
    <recommendedName>
        <fullName evidence="3">OmpR/PhoB-type domain-containing protein</fullName>
    </recommendedName>
</protein>
<dbReference type="SMART" id="SM00862">
    <property type="entry name" value="Trans_reg_C"/>
    <property type="match status" value="1"/>
</dbReference>
<dbReference type="EMBL" id="EQ974753">
    <property type="protein sequence ID" value="EEF28199.1"/>
    <property type="molecule type" value="Genomic_DNA"/>
</dbReference>
<dbReference type="PRINTS" id="PR00364">
    <property type="entry name" value="DISEASERSIST"/>
</dbReference>
<feature type="DNA-binding region" description="OmpR/PhoB-type" evidence="2">
    <location>
        <begin position="16"/>
        <end position="114"/>
    </location>
</feature>
<accession>B9T7I6</accession>
<dbReference type="InterPro" id="IPR001867">
    <property type="entry name" value="OmpR/PhoB-type_DNA-bd"/>
</dbReference>
<dbReference type="Pfam" id="PF00486">
    <property type="entry name" value="Trans_reg_C"/>
    <property type="match status" value="1"/>
</dbReference>
<dbReference type="AlphaFoldDB" id="B9T7I6"/>
<evidence type="ECO:0000256" key="1">
    <source>
        <dbReference type="ARBA" id="ARBA00023125"/>
    </source>
</evidence>
<dbReference type="InterPro" id="IPR049052">
    <property type="entry name" value="nSTAND1"/>
</dbReference>
<dbReference type="InterPro" id="IPR036388">
    <property type="entry name" value="WH-like_DNA-bd_sf"/>
</dbReference>
<dbReference type="SUPFAM" id="SSF52540">
    <property type="entry name" value="P-loop containing nucleoside triphosphate hydrolases"/>
    <property type="match status" value="1"/>
</dbReference>
<sequence length="426" mass="46633">MSTERVIPDARATLIAREMSFGPFRLVPSRRSLFYYGERVPLGEPAYNVLVALVEKAGEIVDRQTLTARAWRTPYIEESNLRAAIAALRRAFSATGCGRSYIDTIPRRGYRFTETVSFDEESAITREIAKPAVSIHGRDDDFESVLKQLLTHRFVSVVGPGGIGKSVVAQMVAHLAVERGQACGARIIALNDERTAHASENLSAILKVIASRHKERAVESILGPGRVILILDGSERLVGQCAEVVEHFLSASSNVMIVVTTREPLRAYGERIYRLSPLLFPSAAALTALTVESVANYSAVTLFVDRATASQPTFRATDKNIRLIAELCRSLDGLPLAIELAAIALDTFPIETLSQLMSGPSRLSVLGRNTTVDRHRTLHDSVNWSYEFLSGTEKLAFRALSRLSGLFDFEAASEMLASAGLAEQDI</sequence>
<gene>
    <name evidence="4" type="ORF">RCOM_0019120</name>
</gene>
<dbReference type="PROSITE" id="PS51755">
    <property type="entry name" value="OMPR_PHOB"/>
    <property type="match status" value="1"/>
</dbReference>
<dbReference type="PANTHER" id="PTHR47691:SF3">
    <property type="entry name" value="HTH-TYPE TRANSCRIPTIONAL REGULATOR RV0890C-RELATED"/>
    <property type="match status" value="1"/>
</dbReference>
<proteinExistence type="predicted"/>
<evidence type="ECO:0000313" key="5">
    <source>
        <dbReference type="Proteomes" id="UP000008311"/>
    </source>
</evidence>
<dbReference type="InterPro" id="IPR027417">
    <property type="entry name" value="P-loop_NTPase"/>
</dbReference>
<dbReference type="Pfam" id="PF20703">
    <property type="entry name" value="nSTAND1"/>
    <property type="match status" value="1"/>
</dbReference>
<dbReference type="SUPFAM" id="SSF46894">
    <property type="entry name" value="C-terminal effector domain of the bipartite response regulators"/>
    <property type="match status" value="1"/>
</dbReference>
<dbReference type="InterPro" id="IPR016032">
    <property type="entry name" value="Sig_transdc_resp-reg_C-effctor"/>
</dbReference>
<feature type="domain" description="OmpR/PhoB-type" evidence="3">
    <location>
        <begin position="16"/>
        <end position="114"/>
    </location>
</feature>
<feature type="non-terminal residue" evidence="4">
    <location>
        <position position="426"/>
    </location>
</feature>
<dbReference type="GO" id="GO:0003677">
    <property type="term" value="F:DNA binding"/>
    <property type="evidence" value="ECO:0007669"/>
    <property type="project" value="UniProtKB-UniRule"/>
</dbReference>
<name>B9T7I6_RICCO</name>
<dbReference type="GO" id="GO:0006355">
    <property type="term" value="P:regulation of DNA-templated transcription"/>
    <property type="evidence" value="ECO:0007669"/>
    <property type="project" value="InterPro"/>
</dbReference>
<dbReference type="Proteomes" id="UP000008311">
    <property type="component" value="Unassembled WGS sequence"/>
</dbReference>
<organism evidence="4 5">
    <name type="scientific">Ricinus communis</name>
    <name type="common">Castor bean</name>
    <dbReference type="NCBI Taxonomy" id="3988"/>
    <lineage>
        <taxon>Eukaryota</taxon>
        <taxon>Viridiplantae</taxon>
        <taxon>Streptophyta</taxon>
        <taxon>Embryophyta</taxon>
        <taxon>Tracheophyta</taxon>
        <taxon>Spermatophyta</taxon>
        <taxon>Magnoliopsida</taxon>
        <taxon>eudicotyledons</taxon>
        <taxon>Gunneridae</taxon>
        <taxon>Pentapetalae</taxon>
        <taxon>rosids</taxon>
        <taxon>fabids</taxon>
        <taxon>Malpighiales</taxon>
        <taxon>Euphorbiaceae</taxon>
        <taxon>Acalyphoideae</taxon>
        <taxon>Acalypheae</taxon>
        <taxon>Ricinus</taxon>
    </lineage>
</organism>
<dbReference type="GO" id="GO:0000160">
    <property type="term" value="P:phosphorelay signal transduction system"/>
    <property type="evidence" value="ECO:0007669"/>
    <property type="project" value="InterPro"/>
</dbReference>
<dbReference type="Gene3D" id="1.10.10.10">
    <property type="entry name" value="Winged helix-like DNA-binding domain superfamily/Winged helix DNA-binding domain"/>
    <property type="match status" value="1"/>
</dbReference>
<dbReference type="Gene3D" id="3.40.50.300">
    <property type="entry name" value="P-loop containing nucleotide triphosphate hydrolases"/>
    <property type="match status" value="1"/>
</dbReference>
<keyword evidence="5" id="KW-1185">Reference proteome</keyword>
<keyword evidence="1 2" id="KW-0238">DNA-binding</keyword>
<evidence type="ECO:0000259" key="3">
    <source>
        <dbReference type="PROSITE" id="PS51755"/>
    </source>
</evidence>